<dbReference type="GO" id="GO:0016887">
    <property type="term" value="F:ATP hydrolysis activity"/>
    <property type="evidence" value="ECO:0007669"/>
    <property type="project" value="InterPro"/>
</dbReference>
<comment type="caution">
    <text evidence="2">The sequence shown here is derived from an EMBL/GenBank/DDBJ whole genome shotgun (WGS) entry which is preliminary data.</text>
</comment>
<reference evidence="2 3" key="1">
    <citation type="journal article" date="2016" name="BMC Genomics">
        <title>Type VI secretion systems of human gut Bacteroidales segregate into three genetic architectures, two of which are contained on mobile genetic elements.</title>
        <authorList>
            <person name="Coyne M.J."/>
            <person name="Roelofs K.G."/>
            <person name="Comstock L.E."/>
        </authorList>
    </citation>
    <scope>NUCLEOTIDE SEQUENCE [LARGE SCALE GENOMIC DNA]</scope>
    <source>
        <strain evidence="2 3">CL09T03C01</strain>
    </source>
</reference>
<dbReference type="GO" id="GO:0005524">
    <property type="term" value="F:ATP binding"/>
    <property type="evidence" value="ECO:0007669"/>
    <property type="project" value="InterPro"/>
</dbReference>
<keyword evidence="2" id="KW-0378">Hydrolase</keyword>
<dbReference type="EC" id="3.1.21.-" evidence="2"/>
<gene>
    <name evidence="2" type="primary">mcrB</name>
    <name evidence="2" type="ORF">AA415_00199</name>
</gene>
<organism evidence="2 3">
    <name type="scientific">Bacteroides stercoris</name>
    <dbReference type="NCBI Taxonomy" id="46506"/>
    <lineage>
        <taxon>Bacteria</taxon>
        <taxon>Pseudomonadati</taxon>
        <taxon>Bacteroidota</taxon>
        <taxon>Bacteroidia</taxon>
        <taxon>Bacteroidales</taxon>
        <taxon>Bacteroidaceae</taxon>
        <taxon>Bacteroides</taxon>
    </lineage>
</organism>
<dbReference type="Pfam" id="PF07728">
    <property type="entry name" value="AAA_5"/>
    <property type="match status" value="1"/>
</dbReference>
<dbReference type="EMBL" id="LRGC01000001">
    <property type="protein sequence ID" value="KWR57658.1"/>
    <property type="molecule type" value="Genomic_DNA"/>
</dbReference>
<dbReference type="InterPro" id="IPR027417">
    <property type="entry name" value="P-loop_NTPase"/>
</dbReference>
<dbReference type="SUPFAM" id="SSF52540">
    <property type="entry name" value="P-loop containing nucleoside triphosphate hydrolases"/>
    <property type="match status" value="1"/>
</dbReference>
<dbReference type="AlphaFoldDB" id="A0A120A413"/>
<dbReference type="Proteomes" id="UP000056419">
    <property type="component" value="Unassembled WGS sequence"/>
</dbReference>
<evidence type="ECO:0000313" key="2">
    <source>
        <dbReference type="EMBL" id="KWR57658.1"/>
    </source>
</evidence>
<proteinExistence type="predicted"/>
<dbReference type="Gene3D" id="3.40.50.300">
    <property type="entry name" value="P-loop containing nucleotide triphosphate hydrolases"/>
    <property type="match status" value="2"/>
</dbReference>
<dbReference type="PANTHER" id="PTHR37291:SF1">
    <property type="entry name" value="TYPE IV METHYL-DIRECTED RESTRICTION ENZYME ECOKMCRB SUBUNIT"/>
    <property type="match status" value="1"/>
</dbReference>
<keyword evidence="3" id="KW-1185">Reference proteome</keyword>
<evidence type="ECO:0000259" key="1">
    <source>
        <dbReference type="Pfam" id="PF07728"/>
    </source>
</evidence>
<evidence type="ECO:0000313" key="3">
    <source>
        <dbReference type="Proteomes" id="UP000056419"/>
    </source>
</evidence>
<dbReference type="InterPro" id="IPR052934">
    <property type="entry name" value="Methyl-DNA_Rec/Restrict_Enz"/>
</dbReference>
<protein>
    <submittedName>
        <fullName evidence="2">5-methylcytosine-specific restriction enzyme B</fullName>
        <ecNumber evidence="2">3.1.21.-</ecNumber>
    </submittedName>
</protein>
<dbReference type="STRING" id="46506.AA415_00199"/>
<accession>A0A120A413</accession>
<dbReference type="PANTHER" id="PTHR37291">
    <property type="entry name" value="5-METHYLCYTOSINE-SPECIFIC RESTRICTION ENZYME B"/>
    <property type="match status" value="1"/>
</dbReference>
<sequence length="571" mass="64718">MQQRYHIQANHIVTQLLKLVKEIKAGDVLLLTHPNKTIYAYGYVVKCPFQTDRISSLSDIISSNRYDYDSGIVCFKDTDVFYEDLRNGVNDWGQRISVDQWHYYSQDSRVLNYGCGYACIKGNARQSIFEVDAGFAKSKMEELEKQYNKKNMFISNIAKLLLSKRNIILQGAPGTGKTYNTAAIALKALGITDTDLTDHTAVMERYNSLLGDQIFFTTFHQSLDYEDFVEGLKPHVQTDENGNSIGVTYEPEDGIFKRACNAVQTDQSKDIVECIDDYLQKIKGYENKREIPTVSGKSSLFVWWKEGNSTISSRSTSSTCSRGEEYTPSPMNIEKVKLQALGKGCENNWQAYAQAFINAVKEEYGAIADKRVVLIIDEINRGNVSKIFGELITLLEADKRSQGAHPIKVMLPYTKAEFEVPSNLYIIGTMNTTDRSTGTLDYALRRRFAFVTLKADESIIEKYYNEAGNRELGDIAAALFKDIRKFIENPKHLCGDMSIDDLMIGHSFFMAEDKEELLAKVEYEIIPLINEYINDGILAVKNTQKESAFDSWLHLTPIGEAEQDDPDEDER</sequence>
<feature type="domain" description="ATPase dynein-related AAA" evidence="1">
    <location>
        <begin position="368"/>
        <end position="448"/>
    </location>
</feature>
<name>A0A120A413_BACSE</name>
<dbReference type="InterPro" id="IPR011704">
    <property type="entry name" value="ATPase_dyneun-rel_AAA"/>
</dbReference>
<dbReference type="PATRIC" id="fig|46506.5.peg.208"/>